<dbReference type="EMBL" id="MFLC01000008">
    <property type="protein sequence ID" value="OGG55236.1"/>
    <property type="molecule type" value="Genomic_DNA"/>
</dbReference>
<evidence type="ECO:0000313" key="2">
    <source>
        <dbReference type="Proteomes" id="UP000177659"/>
    </source>
</evidence>
<dbReference type="AlphaFoldDB" id="A0A1F6D1C8"/>
<reference evidence="1 2" key="1">
    <citation type="journal article" date="2016" name="Nat. Commun.">
        <title>Thousands of microbial genomes shed light on interconnected biogeochemical processes in an aquifer system.</title>
        <authorList>
            <person name="Anantharaman K."/>
            <person name="Brown C.T."/>
            <person name="Hug L.A."/>
            <person name="Sharon I."/>
            <person name="Castelle C.J."/>
            <person name="Probst A.J."/>
            <person name="Thomas B.C."/>
            <person name="Singh A."/>
            <person name="Wilkins M.J."/>
            <person name="Karaoz U."/>
            <person name="Brodie E.L."/>
            <person name="Williams K.H."/>
            <person name="Hubbard S.S."/>
            <person name="Banfield J.F."/>
        </authorList>
    </citation>
    <scope>NUCLEOTIDE SEQUENCE [LARGE SCALE GENOMIC DNA]</scope>
</reference>
<protein>
    <submittedName>
        <fullName evidence="1">Uncharacterized protein</fullName>
    </submittedName>
</protein>
<sequence>MMKGCHRVYGLIKITRKIRTLSLKWSQDTRLMTVYEFFYKDERKGPFFAMTQDIVLERRPSRISRQENI</sequence>
<dbReference type="Proteomes" id="UP000177659">
    <property type="component" value="Unassembled WGS sequence"/>
</dbReference>
<organism evidence="1 2">
    <name type="scientific">Candidatus Kaiserbacteria bacterium RIFCSPHIGHO2_02_FULL_49_11</name>
    <dbReference type="NCBI Taxonomy" id="1798489"/>
    <lineage>
        <taxon>Bacteria</taxon>
        <taxon>Candidatus Kaiseribacteriota</taxon>
    </lineage>
</organism>
<name>A0A1F6D1C8_9BACT</name>
<evidence type="ECO:0000313" key="1">
    <source>
        <dbReference type="EMBL" id="OGG55236.1"/>
    </source>
</evidence>
<proteinExistence type="predicted"/>
<gene>
    <name evidence="1" type="ORF">A3D62_01465</name>
</gene>
<comment type="caution">
    <text evidence="1">The sequence shown here is derived from an EMBL/GenBank/DDBJ whole genome shotgun (WGS) entry which is preliminary data.</text>
</comment>
<accession>A0A1F6D1C8</accession>